<sequence>MRTYAGYVLSIILTLTLVATVRAQSLTGDQFCNDVICVEAIKSSTKTTYTLKRSSDAIKDEAGFGWIAIGFGTTMANSPMVIAWPNTETNSVTISSRQANSHVQPSVLQSTDAGFIQTNATLQRQQTKVNGSDTVIVFSVPDTGDRDVRDIIWAYSSVNPDSTLSSASLAQHDSFDTDSLNLAQVVSSPTTSTASSTEAVATAIKGTGLPAKTTASLTPLSSTKASASSVANRVKPFNKRQKLLITHGTLGGVAMMVFVPLGVLVARLLRVFYPWWIQAHWIIHITMSAPLLIAAIAISIHTTTVNIGNDHFFSTHRQLGLTVFIIFWLQIILGAFIHWRQPSSAKKIRRKSIYNWFHPFLGVTILILGWATVWTGFGEWDDYNVGRHVGWGVKGAWVGLVVLFALAYLIGLLLLRRQFNSSNLRAGSSLHSLTTPITISSPIRSESFPLDKHPSPTYSAERVGGNTFDSNVFPSTDRIVDEHPMTELRIGQAI</sequence>
<dbReference type="Pfam" id="PF03188">
    <property type="entry name" value="Cytochrom_B561"/>
    <property type="match status" value="1"/>
</dbReference>
<evidence type="ECO:0000256" key="8">
    <source>
        <dbReference type="SAM" id="SignalP"/>
    </source>
</evidence>
<evidence type="ECO:0000256" key="1">
    <source>
        <dbReference type="ARBA" id="ARBA00004370"/>
    </source>
</evidence>
<feature type="transmembrane region" description="Helical" evidence="7">
    <location>
        <begin position="320"/>
        <end position="339"/>
    </location>
</feature>
<feature type="chain" id="PRO_5002521959" evidence="8">
    <location>
        <begin position="24"/>
        <end position="494"/>
    </location>
</feature>
<evidence type="ECO:0000256" key="5">
    <source>
        <dbReference type="ARBA" id="ARBA00022989"/>
    </source>
</evidence>
<keyword evidence="5 7" id="KW-1133">Transmembrane helix</keyword>
<dbReference type="InterPro" id="IPR015920">
    <property type="entry name" value="Cellobiose_DH-like_cyt"/>
</dbReference>
<dbReference type="InterPro" id="IPR006593">
    <property type="entry name" value="Cyt_b561/ferric_Rdtase_TM"/>
</dbReference>
<feature type="transmembrane region" description="Helical" evidence="7">
    <location>
        <begin position="397"/>
        <end position="415"/>
    </location>
</feature>
<accession>A0A0F7SLC1</accession>
<dbReference type="SMART" id="SM00664">
    <property type="entry name" value="DoH"/>
    <property type="match status" value="1"/>
</dbReference>
<keyword evidence="8" id="KW-0732">Signal</keyword>
<protein>
    <submittedName>
        <fullName evidence="10">Predicted membrane protein, contains DoH and Cytochrome b-561/ferric reductase transmembrane domains</fullName>
    </submittedName>
</protein>
<name>A0A0F7SLC1_PHARH</name>
<evidence type="ECO:0000256" key="3">
    <source>
        <dbReference type="ARBA" id="ARBA00022692"/>
    </source>
</evidence>
<dbReference type="CDD" id="cd09630">
    <property type="entry name" value="CDH_like_cytochrome"/>
    <property type="match status" value="1"/>
</dbReference>
<comment type="subcellular location">
    <subcellularLocation>
        <location evidence="1">Membrane</location>
    </subcellularLocation>
</comment>
<feature type="transmembrane region" description="Helical" evidence="7">
    <location>
        <begin position="244"/>
        <end position="269"/>
    </location>
</feature>
<dbReference type="InterPro" id="IPR005018">
    <property type="entry name" value="DOMON_domain"/>
</dbReference>
<feature type="domain" description="Cytochrome b561" evidence="9">
    <location>
        <begin position="206"/>
        <end position="414"/>
    </location>
</feature>
<evidence type="ECO:0000313" key="10">
    <source>
        <dbReference type="EMBL" id="CDZ97732.1"/>
    </source>
</evidence>
<feature type="signal peptide" evidence="8">
    <location>
        <begin position="1"/>
        <end position="23"/>
    </location>
</feature>
<feature type="transmembrane region" description="Helical" evidence="7">
    <location>
        <begin position="360"/>
        <end position="377"/>
    </location>
</feature>
<evidence type="ECO:0000256" key="6">
    <source>
        <dbReference type="ARBA" id="ARBA00023136"/>
    </source>
</evidence>
<dbReference type="GO" id="GO:0016020">
    <property type="term" value="C:membrane"/>
    <property type="evidence" value="ECO:0007669"/>
    <property type="project" value="UniProtKB-SubCell"/>
</dbReference>
<keyword evidence="3 7" id="KW-0812">Transmembrane</keyword>
<proteinExistence type="predicted"/>
<dbReference type="PANTHER" id="PTHR47797:SF3">
    <property type="entry name" value="CYTOCHROME B561 DOMAIN-CONTAINING PROTEIN"/>
    <property type="match status" value="1"/>
</dbReference>
<evidence type="ECO:0000256" key="2">
    <source>
        <dbReference type="ARBA" id="ARBA00022448"/>
    </source>
</evidence>
<keyword evidence="4" id="KW-0249">Electron transport</keyword>
<dbReference type="AlphaFoldDB" id="A0A0F7SLC1"/>
<organism evidence="10">
    <name type="scientific">Phaffia rhodozyma</name>
    <name type="common">Yeast</name>
    <name type="synonym">Xanthophyllomyces dendrorhous</name>
    <dbReference type="NCBI Taxonomy" id="264483"/>
    <lineage>
        <taxon>Eukaryota</taxon>
        <taxon>Fungi</taxon>
        <taxon>Dikarya</taxon>
        <taxon>Basidiomycota</taxon>
        <taxon>Agaricomycotina</taxon>
        <taxon>Tremellomycetes</taxon>
        <taxon>Cystofilobasidiales</taxon>
        <taxon>Mrakiaceae</taxon>
        <taxon>Phaffia</taxon>
    </lineage>
</organism>
<evidence type="ECO:0000259" key="9">
    <source>
        <dbReference type="PROSITE" id="PS50939"/>
    </source>
</evidence>
<dbReference type="EMBL" id="LN483249">
    <property type="protein sequence ID" value="CDZ97732.1"/>
    <property type="molecule type" value="Genomic_DNA"/>
</dbReference>
<dbReference type="PANTHER" id="PTHR47797">
    <property type="entry name" value="DEHYDROGENASE, PUTATIVE (AFU_ORTHOLOGUE AFUA_8G05805)-RELATED"/>
    <property type="match status" value="1"/>
</dbReference>
<dbReference type="CDD" id="cd08760">
    <property type="entry name" value="Cyt_b561_FRRS1_like"/>
    <property type="match status" value="1"/>
</dbReference>
<dbReference type="SUPFAM" id="SSF49344">
    <property type="entry name" value="CBD9-like"/>
    <property type="match status" value="1"/>
</dbReference>
<reference evidence="10" key="1">
    <citation type="submission" date="2014-08" db="EMBL/GenBank/DDBJ databases">
        <authorList>
            <person name="Sharma Rahul"/>
            <person name="Thines Marco"/>
        </authorList>
    </citation>
    <scope>NUCLEOTIDE SEQUENCE</scope>
</reference>
<dbReference type="Pfam" id="PF16010">
    <property type="entry name" value="CDH-cyt"/>
    <property type="match status" value="1"/>
</dbReference>
<keyword evidence="6 7" id="KW-0472">Membrane</keyword>
<dbReference type="Gene3D" id="1.20.120.1770">
    <property type="match status" value="1"/>
</dbReference>
<dbReference type="Gene3D" id="2.60.40.1210">
    <property type="entry name" value="Cellobiose dehydrogenase, cytochrome domain"/>
    <property type="match status" value="1"/>
</dbReference>
<evidence type="ECO:0000256" key="4">
    <source>
        <dbReference type="ARBA" id="ARBA00022982"/>
    </source>
</evidence>
<evidence type="ECO:0000256" key="7">
    <source>
        <dbReference type="SAM" id="Phobius"/>
    </source>
</evidence>
<keyword evidence="2" id="KW-0813">Transport</keyword>
<dbReference type="PROSITE" id="PS50939">
    <property type="entry name" value="CYTOCHROME_B561"/>
    <property type="match status" value="1"/>
</dbReference>
<dbReference type="SMART" id="SM00665">
    <property type="entry name" value="B561"/>
    <property type="match status" value="1"/>
</dbReference>
<feature type="transmembrane region" description="Helical" evidence="7">
    <location>
        <begin position="281"/>
        <end position="300"/>
    </location>
</feature>